<evidence type="ECO:0000256" key="3">
    <source>
        <dbReference type="PROSITE-ProRule" id="PRU00703"/>
    </source>
</evidence>
<dbReference type="Proteomes" id="UP000324233">
    <property type="component" value="Chromosome"/>
</dbReference>
<dbReference type="KEGG" id="agv:OJF2_19590"/>
<feature type="domain" description="CBS" evidence="5">
    <location>
        <begin position="208"/>
        <end position="269"/>
    </location>
</feature>
<evidence type="ECO:0000256" key="2">
    <source>
        <dbReference type="ARBA" id="ARBA00023122"/>
    </source>
</evidence>
<evidence type="ECO:0000259" key="5">
    <source>
        <dbReference type="PROSITE" id="PS51371"/>
    </source>
</evidence>
<evidence type="ECO:0000313" key="6">
    <source>
        <dbReference type="EMBL" id="QEH33457.1"/>
    </source>
</evidence>
<dbReference type="SUPFAM" id="SSF56176">
    <property type="entry name" value="FAD-binding/transporter-associated domain-like"/>
    <property type="match status" value="1"/>
</dbReference>
<organism evidence="6 7">
    <name type="scientific">Aquisphaera giovannonii</name>
    <dbReference type="NCBI Taxonomy" id="406548"/>
    <lineage>
        <taxon>Bacteria</taxon>
        <taxon>Pseudomonadati</taxon>
        <taxon>Planctomycetota</taxon>
        <taxon>Planctomycetia</taxon>
        <taxon>Isosphaerales</taxon>
        <taxon>Isosphaeraceae</taxon>
        <taxon>Aquisphaera</taxon>
    </lineage>
</organism>
<reference evidence="6 7" key="1">
    <citation type="submission" date="2019-08" db="EMBL/GenBank/DDBJ databases">
        <title>Deep-cultivation of Planctomycetes and their phenomic and genomic characterization uncovers novel biology.</title>
        <authorList>
            <person name="Wiegand S."/>
            <person name="Jogler M."/>
            <person name="Boedeker C."/>
            <person name="Pinto D."/>
            <person name="Vollmers J."/>
            <person name="Rivas-Marin E."/>
            <person name="Kohn T."/>
            <person name="Peeters S.H."/>
            <person name="Heuer A."/>
            <person name="Rast P."/>
            <person name="Oberbeckmann S."/>
            <person name="Bunk B."/>
            <person name="Jeske O."/>
            <person name="Meyerdierks A."/>
            <person name="Storesund J.E."/>
            <person name="Kallscheuer N."/>
            <person name="Luecker S."/>
            <person name="Lage O.M."/>
            <person name="Pohl T."/>
            <person name="Merkel B.J."/>
            <person name="Hornburger P."/>
            <person name="Mueller R.-W."/>
            <person name="Bruemmer F."/>
            <person name="Labrenz M."/>
            <person name="Spormann A.M."/>
            <person name="Op den Camp H."/>
            <person name="Overmann J."/>
            <person name="Amann R."/>
            <person name="Jetten M.S.M."/>
            <person name="Mascher T."/>
            <person name="Medema M.H."/>
            <person name="Devos D.P."/>
            <person name="Kaster A.-K."/>
            <person name="Ovreas L."/>
            <person name="Rohde M."/>
            <person name="Galperin M.Y."/>
            <person name="Jogler C."/>
        </authorList>
    </citation>
    <scope>NUCLEOTIDE SEQUENCE [LARGE SCALE GENOMIC DNA]</scope>
    <source>
        <strain evidence="6 7">OJF2</strain>
    </source>
</reference>
<dbReference type="Pfam" id="PF03471">
    <property type="entry name" value="CorC_HlyC"/>
    <property type="match status" value="1"/>
</dbReference>
<gene>
    <name evidence="6" type="primary">corC_1</name>
    <name evidence="6" type="ORF">OJF2_19590</name>
</gene>
<feature type="transmembrane region" description="Helical" evidence="4">
    <location>
        <begin position="67"/>
        <end position="84"/>
    </location>
</feature>
<dbReference type="GO" id="GO:0050660">
    <property type="term" value="F:flavin adenine dinucleotide binding"/>
    <property type="evidence" value="ECO:0007669"/>
    <property type="project" value="InterPro"/>
</dbReference>
<evidence type="ECO:0000313" key="7">
    <source>
        <dbReference type="Proteomes" id="UP000324233"/>
    </source>
</evidence>
<dbReference type="InterPro" id="IPR005170">
    <property type="entry name" value="Transptr-assoc_dom"/>
</dbReference>
<keyword evidence="4" id="KW-0472">Membrane</keyword>
<dbReference type="AlphaFoldDB" id="A0A5B9VZR0"/>
<keyword evidence="7" id="KW-1185">Reference proteome</keyword>
<dbReference type="InterPro" id="IPR051676">
    <property type="entry name" value="UPF0053_domain"/>
</dbReference>
<accession>A0A5B9VZR0</accession>
<dbReference type="InterPro" id="IPR016169">
    <property type="entry name" value="FAD-bd_PCMH_sub2"/>
</dbReference>
<dbReference type="SUPFAM" id="SSF54631">
    <property type="entry name" value="CBS-domain pair"/>
    <property type="match status" value="1"/>
</dbReference>
<dbReference type="FunFam" id="3.10.580.10:FF:000002">
    <property type="entry name" value="Magnesium/cobalt efflux protein CorC"/>
    <property type="match status" value="1"/>
</dbReference>
<dbReference type="PANTHER" id="PTHR43099:SF5">
    <property type="entry name" value="HLYC_CORC FAMILY TRANSPORTER"/>
    <property type="match status" value="1"/>
</dbReference>
<dbReference type="PANTHER" id="PTHR43099">
    <property type="entry name" value="UPF0053 PROTEIN YRKA"/>
    <property type="match status" value="1"/>
</dbReference>
<dbReference type="PROSITE" id="PS51371">
    <property type="entry name" value="CBS"/>
    <property type="match status" value="2"/>
</dbReference>
<dbReference type="InterPro" id="IPR036318">
    <property type="entry name" value="FAD-bd_PCMH-like_sf"/>
</dbReference>
<dbReference type="RefSeq" id="WP_246196467.1">
    <property type="nucleotide sequence ID" value="NZ_CP042997.1"/>
</dbReference>
<dbReference type="InterPro" id="IPR000644">
    <property type="entry name" value="CBS_dom"/>
</dbReference>
<keyword evidence="1" id="KW-0677">Repeat</keyword>
<protein>
    <submittedName>
        <fullName evidence="6">Magnesium and cobalt efflux protein CorC</fullName>
    </submittedName>
</protein>
<proteinExistence type="predicted"/>
<keyword evidence="4" id="KW-0812">Transmembrane</keyword>
<sequence length="426" mass="46254">MITLSPLALATLALPAMLLYMAAVALAKAFHSYSRSRLEEYCEDRGQPTRADEVAHLDERTERACEMISVAAGLLATGLLVLAVDRSPVHAGGGLLLLVAVLGGLTYSIAAVAGRVFAEPLIFAAWPLARLLRATAWPLNHAEELIEGFAERWGADPEAGPRPTSVEVEILAEDGESPDDVDADLPESTRTLLQHAVELTRADVSEFMIPATAIVSLPATVTARQASEAFRRTGRSRIPLYGTNRDDIVGILIGKDLWERMISAGDPDSVTPRDLVRPAFFVPETRNAFELIGDLRGHRTQMAVVLDEYGGVAGLVTLEDLLEQLVGPIDDEHDVPARTDGITALGGTRYELAGGLPIETLNERLGLHLPTEDDFETVAGLALHELGRLPDEGESFSYDGIRFQVVEVRDHQIRRVLMDLQPVPSR</sequence>
<keyword evidence="2 3" id="KW-0129">CBS domain</keyword>
<dbReference type="InterPro" id="IPR046342">
    <property type="entry name" value="CBS_dom_sf"/>
</dbReference>
<dbReference type="EMBL" id="CP042997">
    <property type="protein sequence ID" value="QEH33457.1"/>
    <property type="molecule type" value="Genomic_DNA"/>
</dbReference>
<dbReference type="SMART" id="SM01091">
    <property type="entry name" value="CorC_HlyC"/>
    <property type="match status" value="1"/>
</dbReference>
<keyword evidence="4" id="KW-1133">Transmembrane helix</keyword>
<dbReference type="CDD" id="cd04590">
    <property type="entry name" value="CBS_pair_CorC_HlyC_assoc"/>
    <property type="match status" value="1"/>
</dbReference>
<evidence type="ECO:0000256" key="4">
    <source>
        <dbReference type="SAM" id="Phobius"/>
    </source>
</evidence>
<dbReference type="Gene3D" id="3.30.465.10">
    <property type="match status" value="1"/>
</dbReference>
<feature type="domain" description="CBS" evidence="5">
    <location>
        <begin position="275"/>
        <end position="332"/>
    </location>
</feature>
<dbReference type="InterPro" id="IPR044751">
    <property type="entry name" value="Ion_transp-like_CBS"/>
</dbReference>
<name>A0A5B9VZR0_9BACT</name>
<feature type="transmembrane region" description="Helical" evidence="4">
    <location>
        <begin position="96"/>
        <end position="118"/>
    </location>
</feature>
<evidence type="ECO:0000256" key="1">
    <source>
        <dbReference type="ARBA" id="ARBA00022737"/>
    </source>
</evidence>
<dbReference type="Pfam" id="PF00571">
    <property type="entry name" value="CBS"/>
    <property type="match status" value="2"/>
</dbReference>
<dbReference type="Gene3D" id="3.10.580.10">
    <property type="entry name" value="CBS-domain"/>
    <property type="match status" value="1"/>
</dbReference>